<keyword evidence="1" id="KW-1133">Transmembrane helix</keyword>
<comment type="caution">
    <text evidence="2">The sequence shown here is derived from an EMBL/GenBank/DDBJ whole genome shotgun (WGS) entry which is preliminary data.</text>
</comment>
<dbReference type="EMBL" id="NJBN01000001">
    <property type="protein sequence ID" value="TKJ42461.1"/>
    <property type="molecule type" value="Genomic_DNA"/>
</dbReference>
<name>A0A532V5J2_UNCL8</name>
<accession>A0A532V5J2</accession>
<proteinExistence type="predicted"/>
<feature type="transmembrane region" description="Helical" evidence="1">
    <location>
        <begin position="215"/>
        <end position="235"/>
    </location>
</feature>
<dbReference type="Proteomes" id="UP000319619">
    <property type="component" value="Unassembled WGS sequence"/>
</dbReference>
<sequence>MNYKPNLKEKSEGLIVARRWGIGIITSLLGAGMLLSEIDRIKESWPDILVICYVALFALTGVLVWLWVWATRHELIILWRWLDPRRYKPPSDLRETAMILSLGVLLSVLFFASRDVFFYSIFFSIYGVVSLLTNQYLNKEILAAIEKSRQQLYDELLLHQNDRRLLLYNSAIDELEYYFLKRSHKLRHVIILFFSSTAFVFACISSKSGSDNWSLVAYVLMFMTILISELVIAMWRIQRDDRLRTIEADVDDLERTDVPTSTQ</sequence>
<gene>
    <name evidence="2" type="ORF">CEE37_01905</name>
</gene>
<dbReference type="AlphaFoldDB" id="A0A532V5J2"/>
<feature type="transmembrane region" description="Helical" evidence="1">
    <location>
        <begin position="20"/>
        <end position="36"/>
    </location>
</feature>
<feature type="transmembrane region" description="Helical" evidence="1">
    <location>
        <begin position="48"/>
        <end position="70"/>
    </location>
</feature>
<reference evidence="2 3" key="1">
    <citation type="submission" date="2017-06" db="EMBL/GenBank/DDBJ databases">
        <title>Novel microbial phyla capable of carbon fixation and sulfur reduction in deep-sea sediments.</title>
        <authorList>
            <person name="Huang J."/>
            <person name="Baker B."/>
            <person name="Wang Y."/>
        </authorList>
    </citation>
    <scope>NUCLEOTIDE SEQUENCE [LARGE SCALE GENOMIC DNA]</scope>
    <source>
        <strain evidence="2">B3_LCP</strain>
    </source>
</reference>
<feature type="transmembrane region" description="Helical" evidence="1">
    <location>
        <begin position="117"/>
        <end position="137"/>
    </location>
</feature>
<evidence type="ECO:0000256" key="1">
    <source>
        <dbReference type="SAM" id="Phobius"/>
    </source>
</evidence>
<protein>
    <submittedName>
        <fullName evidence="2">Uncharacterized protein</fullName>
    </submittedName>
</protein>
<evidence type="ECO:0000313" key="2">
    <source>
        <dbReference type="EMBL" id="TKJ42461.1"/>
    </source>
</evidence>
<feature type="transmembrane region" description="Helical" evidence="1">
    <location>
        <begin position="91"/>
        <end position="111"/>
    </location>
</feature>
<keyword evidence="1" id="KW-0472">Membrane</keyword>
<feature type="transmembrane region" description="Helical" evidence="1">
    <location>
        <begin position="189"/>
        <end position="209"/>
    </location>
</feature>
<keyword evidence="1" id="KW-0812">Transmembrane</keyword>
<evidence type="ECO:0000313" key="3">
    <source>
        <dbReference type="Proteomes" id="UP000319619"/>
    </source>
</evidence>
<organism evidence="2 3">
    <name type="scientific">candidate division LCP-89 bacterium B3_LCP</name>
    <dbReference type="NCBI Taxonomy" id="2012998"/>
    <lineage>
        <taxon>Bacteria</taxon>
        <taxon>Pseudomonadati</taxon>
        <taxon>Bacteria division LCP-89</taxon>
    </lineage>
</organism>